<dbReference type="Proteomes" id="UP000078576">
    <property type="component" value="Unassembled WGS sequence"/>
</dbReference>
<feature type="domain" description="Ecp2 effector protein-like" evidence="2">
    <location>
        <begin position="69"/>
        <end position="157"/>
    </location>
</feature>
<organism evidence="3 4">
    <name type="scientific">Cytospora mali</name>
    <name type="common">Apple Valsa canker fungus</name>
    <name type="synonym">Valsa mali</name>
    <dbReference type="NCBI Taxonomy" id="578113"/>
    <lineage>
        <taxon>Eukaryota</taxon>
        <taxon>Fungi</taxon>
        <taxon>Dikarya</taxon>
        <taxon>Ascomycota</taxon>
        <taxon>Pezizomycotina</taxon>
        <taxon>Sordariomycetes</taxon>
        <taxon>Sordariomycetidae</taxon>
        <taxon>Diaporthales</taxon>
        <taxon>Cytosporaceae</taxon>
        <taxon>Cytospora</taxon>
    </lineage>
</organism>
<reference evidence="4" key="1">
    <citation type="submission" date="2014-12" db="EMBL/GenBank/DDBJ databases">
        <title>Genome Sequence of Valsa Canker Pathogens Uncovers a Specific Adaption of Colonization on Woody Bark.</title>
        <authorList>
            <person name="Yin Z."/>
            <person name="Liu H."/>
            <person name="Gao X."/>
            <person name="Li Z."/>
            <person name="Song N."/>
            <person name="Ke X."/>
            <person name="Dai Q."/>
            <person name="Wu Y."/>
            <person name="Sun Y."/>
            <person name="Xu J.-R."/>
            <person name="Kang Z.K."/>
            <person name="Wang L."/>
            <person name="Huang L."/>
        </authorList>
    </citation>
    <scope>NUCLEOTIDE SEQUENCE [LARGE SCALE GENOMIC DNA]</scope>
    <source>
        <strain evidence="4">SXYL134</strain>
    </source>
</reference>
<dbReference type="InterPro" id="IPR029226">
    <property type="entry name" value="Ecp2-like"/>
</dbReference>
<dbReference type="AlphaFoldDB" id="A0A194VBF3"/>
<evidence type="ECO:0000313" key="4">
    <source>
        <dbReference type="Proteomes" id="UP000078576"/>
    </source>
</evidence>
<feature type="chain" id="PRO_5008266341" description="Ecp2 effector protein-like domain-containing protein" evidence="1">
    <location>
        <begin position="25"/>
        <end position="178"/>
    </location>
</feature>
<dbReference type="Pfam" id="PF14856">
    <property type="entry name" value="Hce2"/>
    <property type="match status" value="1"/>
</dbReference>
<keyword evidence="1" id="KW-0732">Signal</keyword>
<evidence type="ECO:0000313" key="3">
    <source>
        <dbReference type="EMBL" id="KUI61300.1"/>
    </source>
</evidence>
<evidence type="ECO:0000256" key="1">
    <source>
        <dbReference type="SAM" id="SignalP"/>
    </source>
</evidence>
<gene>
    <name evidence="3" type="ORF">VP1G_08483</name>
</gene>
<feature type="signal peptide" evidence="1">
    <location>
        <begin position="1"/>
        <end position="24"/>
    </location>
</feature>
<evidence type="ECO:0000259" key="2">
    <source>
        <dbReference type="Pfam" id="PF14856"/>
    </source>
</evidence>
<protein>
    <recommendedName>
        <fullName evidence="2">Ecp2 effector protein-like domain-containing protein</fullName>
    </recommendedName>
</protein>
<name>A0A194VBF3_CYTMA</name>
<accession>A0A194VBF3</accession>
<keyword evidence="4" id="KW-1185">Reference proteome</keyword>
<dbReference type="OrthoDB" id="5228893at2759"/>
<proteinExistence type="predicted"/>
<dbReference type="EMBL" id="KN714773">
    <property type="protein sequence ID" value="KUI61300.1"/>
    <property type="molecule type" value="Genomic_DNA"/>
</dbReference>
<sequence>MKVLFYTSALMGLATGILHGLASAADLHNDEGRVNPKSSLTKTTTTFINTVFSDGWPPFYSTSKPQDLCGDTIGHDKSSDQVPDTKDCASLRDQMDANPGLWNITADAGRPYNYILLASHGTCAFVSAPQDPNKDCLIGSQDARDLLNDQVTDYAGYSISSTMGCTVNVATDWAIIHT</sequence>